<feature type="transmembrane region" description="Helical" evidence="1">
    <location>
        <begin position="39"/>
        <end position="58"/>
    </location>
</feature>
<reference evidence="2" key="1">
    <citation type="submission" date="2015-12" db="EMBL/GenBank/DDBJ databases">
        <title>De novo transcriptome assembly of four potential Pierce s Disease insect vectors from Arizona vineyards.</title>
        <authorList>
            <person name="Tassone E.E."/>
        </authorList>
    </citation>
    <scope>NUCLEOTIDE SEQUENCE</scope>
</reference>
<evidence type="ECO:0008006" key="3">
    <source>
        <dbReference type="Google" id="ProtNLM"/>
    </source>
</evidence>
<proteinExistence type="predicted"/>
<dbReference type="PANTHER" id="PTHR10796:SF130">
    <property type="entry name" value="PATCHED DOMAIN-CONTAINING PROTEIN 3-LIKE PROTEIN"/>
    <property type="match status" value="1"/>
</dbReference>
<dbReference type="PANTHER" id="PTHR10796">
    <property type="entry name" value="PATCHED-RELATED"/>
    <property type="match status" value="1"/>
</dbReference>
<name>A0A1B6CC26_9HEMI</name>
<feature type="non-terminal residue" evidence="2">
    <location>
        <position position="327"/>
    </location>
</feature>
<gene>
    <name evidence="2" type="ORF">g.15620</name>
</gene>
<evidence type="ECO:0000256" key="1">
    <source>
        <dbReference type="SAM" id="Phobius"/>
    </source>
</evidence>
<accession>A0A1B6CC26</accession>
<dbReference type="GO" id="GO:0016020">
    <property type="term" value="C:membrane"/>
    <property type="evidence" value="ECO:0007669"/>
    <property type="project" value="TreeGrafter"/>
</dbReference>
<evidence type="ECO:0000313" key="2">
    <source>
        <dbReference type="EMBL" id="JAS11028.1"/>
    </source>
</evidence>
<dbReference type="AlphaFoldDB" id="A0A1B6CC26"/>
<sequence length="327" mass="37470">MEFQREHKFMCKIQRKTIQKLDNFFFQYGLFATKHPWKLIFFSLFLSTICSLGLLNFYKEKNPMNLWIPPDSDFKKDTDWLIQEFGVGFRIQTVLVTAPDVLQPAVLQKLENIHHRVNENENFGASWEDVCFRVPVIEMNFKQKRSVENSVAGIPKNNKTMQKIKKFTGFDPSVYIPTSTYCSIIQSFKTGCYEHSVLEFWKYNAEELQKVTKTDIIDKLNKTHFSPVLGLELEYTNLLGGIVRNESGVIISASSLISQWMVHVNFSVVNMEEVGNAGGTADWATQSGMAWEQSFLDTLSNITSHSNTDGVEIFYEAGRSFGDISSE</sequence>
<keyword evidence="1" id="KW-0472">Membrane</keyword>
<keyword evidence="1" id="KW-1133">Transmembrane helix</keyword>
<dbReference type="EMBL" id="GEDC01026270">
    <property type="protein sequence ID" value="JAS11028.1"/>
    <property type="molecule type" value="Transcribed_RNA"/>
</dbReference>
<protein>
    <recommendedName>
        <fullName evidence="3">SSD domain-containing protein</fullName>
    </recommendedName>
</protein>
<dbReference type="InterPro" id="IPR051697">
    <property type="entry name" value="Patched_domain-protein"/>
</dbReference>
<organism evidence="2">
    <name type="scientific">Clastoptera arizonana</name>
    <name type="common">Arizona spittle bug</name>
    <dbReference type="NCBI Taxonomy" id="38151"/>
    <lineage>
        <taxon>Eukaryota</taxon>
        <taxon>Metazoa</taxon>
        <taxon>Ecdysozoa</taxon>
        <taxon>Arthropoda</taxon>
        <taxon>Hexapoda</taxon>
        <taxon>Insecta</taxon>
        <taxon>Pterygota</taxon>
        <taxon>Neoptera</taxon>
        <taxon>Paraneoptera</taxon>
        <taxon>Hemiptera</taxon>
        <taxon>Auchenorrhyncha</taxon>
        <taxon>Cercopoidea</taxon>
        <taxon>Clastopteridae</taxon>
        <taxon>Clastoptera</taxon>
    </lineage>
</organism>
<keyword evidence="1" id="KW-0812">Transmembrane</keyword>